<dbReference type="InterPro" id="IPR036116">
    <property type="entry name" value="FN3_sf"/>
</dbReference>
<keyword evidence="4" id="KW-0325">Glycoprotein</keyword>
<evidence type="ECO:0000256" key="1">
    <source>
        <dbReference type="ARBA" id="ARBA00004479"/>
    </source>
</evidence>
<keyword evidence="10" id="KW-1185">Reference proteome</keyword>
<organism evidence="9 10">
    <name type="scientific">Mya arenaria</name>
    <name type="common">Soft-shell clam</name>
    <dbReference type="NCBI Taxonomy" id="6604"/>
    <lineage>
        <taxon>Eukaryota</taxon>
        <taxon>Metazoa</taxon>
        <taxon>Spiralia</taxon>
        <taxon>Lophotrochozoa</taxon>
        <taxon>Mollusca</taxon>
        <taxon>Bivalvia</taxon>
        <taxon>Autobranchia</taxon>
        <taxon>Heteroconchia</taxon>
        <taxon>Euheterodonta</taxon>
        <taxon>Imparidentia</taxon>
        <taxon>Neoheterodontei</taxon>
        <taxon>Myida</taxon>
        <taxon>Myoidea</taxon>
        <taxon>Myidae</taxon>
        <taxon>Mya</taxon>
    </lineage>
</organism>
<feature type="non-terminal residue" evidence="9">
    <location>
        <position position="1"/>
    </location>
</feature>
<dbReference type="Gene3D" id="2.60.40.10">
    <property type="entry name" value="Immunoglobulins"/>
    <property type="match status" value="4"/>
</dbReference>
<evidence type="ECO:0000259" key="8">
    <source>
        <dbReference type="PROSITE" id="PS50853"/>
    </source>
</evidence>
<protein>
    <submittedName>
        <fullName evidence="9">IGDC3-like protein</fullName>
    </submittedName>
</protein>
<dbReference type="InterPro" id="IPR007110">
    <property type="entry name" value="Ig-like_dom"/>
</dbReference>
<evidence type="ECO:0000256" key="5">
    <source>
        <dbReference type="ARBA" id="ARBA00023319"/>
    </source>
</evidence>
<sequence length="707" mass="78863">MHRMLLVSLCCYLICISLSLYGMEYRTLFLVHSLIVIQFWVTIIQCNPIVVPSGSVSVRRGQNKTLSCSYEGQRTDLTTICVWDSGRNGTFHGKVYIQQSPNGTCTKLSGNESQYGYSCQAKNVFTITIYNIGEERNGEQWQCHQLIGSTGHYQRSNQITIELQALVPITAVTMTDPRVLTVTMDAGSFETFKCRSSGGLPMATIKWFKVTGDTCSQSGVDITSLVSSSSASNVEGLEYVESILTFTASSKDDGLRICCMASNVAGKQLVSETRLLDVKYNTSISRFDVGAFPNQTIVAINELETVVIVCEVFSNPRSTVRLKQKHMATILVERRNVLQIEYVIQNASCSDAAVYTCSGFNNYTDLKRTPSKELQLLVKCSPRPSDSLEHIKRNFTGYLHGNVTFTFLAMAYPPPMFEWQTWNGTSYNKVNRGSHFITTTDLLTSLTILNIQVDDYVSYILEVSNGIAPNLREHFYLNPQDVPQCPTNFSLLSKSTTMATVQWNGEFNGGLQQSFVLVYKKRPDSKYYTLTKPEDDETVIYKVEISSLEGGKLYDVTLYSKNKIGPCMQNQSLEVKTDTEDITSNHSPIIGGAVGGSLGIVVAVIVLVFILRRKNTLNCACIMSILKEEDAGNDGPDNSHLYTPLEDSNPKSRVYYENTKRVLAAHVSSIINELILLAAHYTREFPPLNVWGAREGTAYRLCKEEDF</sequence>
<dbReference type="Pfam" id="PF08205">
    <property type="entry name" value="C2-set_2"/>
    <property type="match status" value="1"/>
</dbReference>
<name>A0ABY7D9G1_MYAAR</name>
<feature type="domain" description="Fibronectin type-III" evidence="8">
    <location>
        <begin position="485"/>
        <end position="580"/>
    </location>
</feature>
<keyword evidence="6" id="KW-0812">Transmembrane</keyword>
<evidence type="ECO:0000259" key="7">
    <source>
        <dbReference type="PROSITE" id="PS50835"/>
    </source>
</evidence>
<keyword evidence="5" id="KW-0393">Immunoglobulin domain</keyword>
<dbReference type="PROSITE" id="PS50835">
    <property type="entry name" value="IG_LIKE"/>
    <property type="match status" value="2"/>
</dbReference>
<reference evidence="9" key="1">
    <citation type="submission" date="2022-11" db="EMBL/GenBank/DDBJ databases">
        <title>Centuries of genome instability and evolution in soft-shell clam transmissible cancer (bioRxiv).</title>
        <authorList>
            <person name="Hart S.F.M."/>
            <person name="Yonemitsu M.A."/>
            <person name="Giersch R.M."/>
            <person name="Beal B.F."/>
            <person name="Arriagada G."/>
            <person name="Davis B.W."/>
            <person name="Ostrander E.A."/>
            <person name="Goff S.P."/>
            <person name="Metzger M.J."/>
        </authorList>
    </citation>
    <scope>NUCLEOTIDE SEQUENCE</scope>
    <source>
        <strain evidence="9">MELC-2E11</strain>
        <tissue evidence="9">Siphon/mantle</tissue>
    </source>
</reference>
<proteinExistence type="predicted"/>
<dbReference type="InterPro" id="IPR013783">
    <property type="entry name" value="Ig-like_fold"/>
</dbReference>
<dbReference type="PANTHER" id="PTHR11640:SF31">
    <property type="entry name" value="IRREGULAR CHIASM C-ROUGHEST PROTEIN-RELATED"/>
    <property type="match status" value="1"/>
</dbReference>
<feature type="domain" description="Ig-like" evidence="7">
    <location>
        <begin position="48"/>
        <end position="130"/>
    </location>
</feature>
<dbReference type="CDD" id="cd00063">
    <property type="entry name" value="FN3"/>
    <property type="match status" value="1"/>
</dbReference>
<comment type="subcellular location">
    <subcellularLocation>
        <location evidence="1">Membrane</location>
        <topology evidence="1">Single-pass type I membrane protein</topology>
    </subcellularLocation>
</comment>
<dbReference type="EMBL" id="CP111012">
    <property type="protein sequence ID" value="WAQ93731.1"/>
    <property type="molecule type" value="Genomic_DNA"/>
</dbReference>
<feature type="domain" description="Ig-like" evidence="7">
    <location>
        <begin position="177"/>
        <end position="277"/>
    </location>
</feature>
<evidence type="ECO:0000256" key="3">
    <source>
        <dbReference type="ARBA" id="ARBA00023157"/>
    </source>
</evidence>
<dbReference type="SMART" id="SM00409">
    <property type="entry name" value="IG"/>
    <property type="match status" value="4"/>
</dbReference>
<dbReference type="InterPro" id="IPR003961">
    <property type="entry name" value="FN3_dom"/>
</dbReference>
<dbReference type="Proteomes" id="UP001164746">
    <property type="component" value="Chromosome 1"/>
</dbReference>
<evidence type="ECO:0000256" key="6">
    <source>
        <dbReference type="SAM" id="Phobius"/>
    </source>
</evidence>
<dbReference type="InterPro" id="IPR051275">
    <property type="entry name" value="Cell_adhesion_signaling"/>
</dbReference>
<dbReference type="PANTHER" id="PTHR11640">
    <property type="entry name" value="NEPHRIN"/>
    <property type="match status" value="1"/>
</dbReference>
<dbReference type="InterPro" id="IPR013162">
    <property type="entry name" value="CD80_C2-set"/>
</dbReference>
<dbReference type="InterPro" id="IPR036179">
    <property type="entry name" value="Ig-like_dom_sf"/>
</dbReference>
<evidence type="ECO:0000256" key="4">
    <source>
        <dbReference type="ARBA" id="ARBA00023180"/>
    </source>
</evidence>
<keyword evidence="6" id="KW-1133">Transmembrane helix</keyword>
<dbReference type="SUPFAM" id="SSF48726">
    <property type="entry name" value="Immunoglobulin"/>
    <property type="match status" value="3"/>
</dbReference>
<keyword evidence="3" id="KW-1015">Disulfide bond</keyword>
<evidence type="ECO:0000313" key="9">
    <source>
        <dbReference type="EMBL" id="WAQ93731.1"/>
    </source>
</evidence>
<accession>A0ABY7D9G1</accession>
<dbReference type="InterPro" id="IPR003599">
    <property type="entry name" value="Ig_sub"/>
</dbReference>
<dbReference type="SUPFAM" id="SSF49265">
    <property type="entry name" value="Fibronectin type III"/>
    <property type="match status" value="1"/>
</dbReference>
<evidence type="ECO:0000256" key="2">
    <source>
        <dbReference type="ARBA" id="ARBA00023136"/>
    </source>
</evidence>
<evidence type="ECO:0000313" key="10">
    <source>
        <dbReference type="Proteomes" id="UP001164746"/>
    </source>
</evidence>
<gene>
    <name evidence="9" type="ORF">MAR_006202</name>
</gene>
<keyword evidence="2 6" id="KW-0472">Membrane</keyword>
<dbReference type="PROSITE" id="PS50853">
    <property type="entry name" value="FN3"/>
    <property type="match status" value="1"/>
</dbReference>
<feature type="transmembrane region" description="Helical" evidence="6">
    <location>
        <begin position="589"/>
        <end position="611"/>
    </location>
</feature>